<keyword evidence="2" id="KW-1185">Reference proteome</keyword>
<evidence type="ECO:0000313" key="2">
    <source>
        <dbReference type="Proteomes" id="UP001518925"/>
    </source>
</evidence>
<dbReference type="RefSeq" id="WP_204203658.1">
    <property type="nucleotide sequence ID" value="NZ_JAFELM010000030.1"/>
</dbReference>
<name>A0ABS2DII9_9BACI</name>
<dbReference type="Proteomes" id="UP001518925">
    <property type="component" value="Unassembled WGS sequence"/>
</dbReference>
<protein>
    <submittedName>
        <fullName evidence="1">DUF3813 domain-containing protein</fullName>
    </submittedName>
</protein>
<sequence>MGNQLFQKARETVAIATEASTGNSSVDPQKALDVAKNALTSAYANSTDAEKVQLRQMQDDLDQLQ</sequence>
<gene>
    <name evidence="1" type="ORF">JR050_11615</name>
</gene>
<dbReference type="EMBL" id="JAFELM010000030">
    <property type="protein sequence ID" value="MBM6618307.1"/>
    <property type="molecule type" value="Genomic_DNA"/>
</dbReference>
<proteinExistence type="predicted"/>
<dbReference type="Pfam" id="PF12758">
    <property type="entry name" value="DUF3813"/>
    <property type="match status" value="1"/>
</dbReference>
<dbReference type="InterPro" id="IPR024217">
    <property type="entry name" value="DUF3813"/>
</dbReference>
<comment type="caution">
    <text evidence="1">The sequence shown here is derived from an EMBL/GenBank/DDBJ whole genome shotgun (WGS) entry which is preliminary data.</text>
</comment>
<evidence type="ECO:0000313" key="1">
    <source>
        <dbReference type="EMBL" id="MBM6618307.1"/>
    </source>
</evidence>
<reference evidence="1 2" key="1">
    <citation type="submission" date="2021-02" db="EMBL/GenBank/DDBJ databases">
        <title>Bacillus sp. RD4P76, an endophyte from a halophyte.</title>
        <authorList>
            <person name="Sun J.-Q."/>
        </authorList>
    </citation>
    <scope>NUCLEOTIDE SEQUENCE [LARGE SCALE GENOMIC DNA]</scope>
    <source>
        <strain evidence="1 2">RD4P76</strain>
    </source>
</reference>
<accession>A0ABS2DII9</accession>
<organism evidence="1 2">
    <name type="scientific">Bacillus suaedaesalsae</name>
    <dbReference type="NCBI Taxonomy" id="2810349"/>
    <lineage>
        <taxon>Bacteria</taxon>
        <taxon>Bacillati</taxon>
        <taxon>Bacillota</taxon>
        <taxon>Bacilli</taxon>
        <taxon>Bacillales</taxon>
        <taxon>Bacillaceae</taxon>
        <taxon>Bacillus</taxon>
    </lineage>
</organism>